<proteinExistence type="predicted"/>
<evidence type="ECO:0000259" key="1">
    <source>
        <dbReference type="Pfam" id="PF13815"/>
    </source>
</evidence>
<evidence type="ECO:0000313" key="2">
    <source>
        <dbReference type="EMBL" id="GFR51791.1"/>
    </source>
</evidence>
<feature type="domain" description="Cilium assembly protein DZIP1 N-terminal" evidence="1">
    <location>
        <begin position="40"/>
        <end position="136"/>
    </location>
</feature>
<protein>
    <recommendedName>
        <fullName evidence="1">Cilium assembly protein DZIP1 N-terminal domain-containing protein</fullName>
    </recommendedName>
</protein>
<reference evidence="2 3" key="1">
    <citation type="journal article" date="2021" name="Sci. Rep.">
        <title>Genome sequencing of the multicellular alga Astrephomene provides insights into convergent evolution of germ-soma differentiation.</title>
        <authorList>
            <person name="Yamashita S."/>
            <person name="Yamamoto K."/>
            <person name="Matsuzaki R."/>
            <person name="Suzuki S."/>
            <person name="Yamaguchi H."/>
            <person name="Hirooka S."/>
            <person name="Minakuchi Y."/>
            <person name="Miyagishima S."/>
            <person name="Kawachi M."/>
            <person name="Toyoda A."/>
            <person name="Nozaki H."/>
        </authorList>
    </citation>
    <scope>NUCLEOTIDE SEQUENCE [LARGE SCALE GENOMIC DNA]</scope>
    <source>
        <strain evidence="2 3">NIES-4017</strain>
    </source>
</reference>
<gene>
    <name evidence="2" type="ORF">Agub_g14248</name>
</gene>
<dbReference type="AlphaFoldDB" id="A0AAD3E160"/>
<dbReference type="EMBL" id="BMAR01000054">
    <property type="protein sequence ID" value="GFR51791.1"/>
    <property type="molecule type" value="Genomic_DNA"/>
</dbReference>
<accession>A0AAD3E160</accession>
<name>A0AAD3E160_9CHLO</name>
<evidence type="ECO:0000313" key="3">
    <source>
        <dbReference type="Proteomes" id="UP001054857"/>
    </source>
</evidence>
<dbReference type="Pfam" id="PF13815">
    <property type="entry name" value="Dzip-like_N"/>
    <property type="match status" value="1"/>
</dbReference>
<comment type="caution">
    <text evidence="2">The sequence shown here is derived from an EMBL/GenBank/DDBJ whole genome shotgun (WGS) entry which is preliminary data.</text>
</comment>
<feature type="non-terminal residue" evidence="2">
    <location>
        <position position="1"/>
    </location>
</feature>
<sequence>LSRGALEAADGARAALEGADREYNAALDALEGEDSRARHFRFRRQRSELSWSSLHAADPDRLVAEWPMGQSLLEGLLPNLMYGSITNEDEQQLTPHHFSQLVPLAQAALDYVLWQANATGALLEQSMAALQSACGDIPLLTTATQEMHANITSLLLEAQAAAGCGATGGGGGALVGGSLGVPALGPSGAAGPAAG</sequence>
<feature type="non-terminal residue" evidence="2">
    <location>
        <position position="195"/>
    </location>
</feature>
<keyword evidence="3" id="KW-1185">Reference proteome</keyword>
<dbReference type="Proteomes" id="UP001054857">
    <property type="component" value="Unassembled WGS sequence"/>
</dbReference>
<organism evidence="2 3">
    <name type="scientific">Astrephomene gubernaculifera</name>
    <dbReference type="NCBI Taxonomy" id="47775"/>
    <lineage>
        <taxon>Eukaryota</taxon>
        <taxon>Viridiplantae</taxon>
        <taxon>Chlorophyta</taxon>
        <taxon>core chlorophytes</taxon>
        <taxon>Chlorophyceae</taxon>
        <taxon>CS clade</taxon>
        <taxon>Chlamydomonadales</taxon>
        <taxon>Astrephomenaceae</taxon>
        <taxon>Astrephomene</taxon>
    </lineage>
</organism>
<dbReference type="InterPro" id="IPR032714">
    <property type="entry name" value="DZIP1_N"/>
</dbReference>